<evidence type="ECO:0000313" key="1">
    <source>
        <dbReference type="EMBL" id="CAF0846944.1"/>
    </source>
</evidence>
<protein>
    <recommendedName>
        <fullName evidence="3">Glycosyltransferase</fullName>
    </recommendedName>
</protein>
<name>A0A813W237_9BILA</name>
<comment type="caution">
    <text evidence="1">The sequence shown here is derived from an EMBL/GenBank/DDBJ whole genome shotgun (WGS) entry which is preliminary data.</text>
</comment>
<gene>
    <name evidence="1" type="ORF">QVE165_LOCUS6624</name>
</gene>
<reference evidence="1" key="1">
    <citation type="submission" date="2021-02" db="EMBL/GenBank/DDBJ databases">
        <authorList>
            <person name="Nowell W R."/>
        </authorList>
    </citation>
    <scope>NUCLEOTIDE SEQUENCE</scope>
</reference>
<evidence type="ECO:0000313" key="2">
    <source>
        <dbReference type="Proteomes" id="UP000663832"/>
    </source>
</evidence>
<proteinExistence type="predicted"/>
<dbReference type="EMBL" id="CAJNOM010000028">
    <property type="protein sequence ID" value="CAF0846944.1"/>
    <property type="molecule type" value="Genomic_DNA"/>
</dbReference>
<evidence type="ECO:0008006" key="3">
    <source>
        <dbReference type="Google" id="ProtNLM"/>
    </source>
</evidence>
<dbReference type="OrthoDB" id="549336at2759"/>
<organism evidence="1 2">
    <name type="scientific">Adineta steineri</name>
    <dbReference type="NCBI Taxonomy" id="433720"/>
    <lineage>
        <taxon>Eukaryota</taxon>
        <taxon>Metazoa</taxon>
        <taxon>Spiralia</taxon>
        <taxon>Gnathifera</taxon>
        <taxon>Rotifera</taxon>
        <taxon>Eurotatoria</taxon>
        <taxon>Bdelloidea</taxon>
        <taxon>Adinetida</taxon>
        <taxon>Adinetidae</taxon>
        <taxon>Adineta</taxon>
    </lineage>
</organism>
<sequence>MLSPWIRQNRVEFLALSPHTANYLLNQSLNKWQIIQKEGRIPLVRYFIPIFPVQILPDSSQKKNFLIGVQGDYAQGRRDYKMVFNRFENLLKSSNSSVVTAKPIAKVTKHNIYLHIVGQGTPPKVPQAIKNNVVFDRELNYVDYYTILSRCFVLLPAFSTSHYLDRIASSTIPASLIAGVPLVATKQIIDTYAYLEEDMVWLQGSNETDFDVIERVLKLSNEHRQAKIEKVKAYQLSIIENNTKLARVWTIEALEMIGVNISLF</sequence>
<accession>A0A813W237</accession>
<dbReference type="AlphaFoldDB" id="A0A813W237"/>
<dbReference type="Proteomes" id="UP000663832">
    <property type="component" value="Unassembled WGS sequence"/>
</dbReference>
<keyword evidence="2" id="KW-1185">Reference proteome</keyword>